<keyword evidence="3" id="KW-1185">Reference proteome</keyword>
<dbReference type="EMBL" id="JAKZEL010000015">
    <property type="protein sequence ID" value="KAI4536644.1"/>
    <property type="molecule type" value="Genomic_DNA"/>
</dbReference>
<evidence type="ECO:0000313" key="2">
    <source>
        <dbReference type="EMBL" id="KAI4536644.1"/>
    </source>
</evidence>
<gene>
    <name evidence="2" type="ORF">MG293_012847</name>
</gene>
<proteinExistence type="predicted"/>
<evidence type="ECO:0000313" key="3">
    <source>
        <dbReference type="Proteomes" id="UP001214576"/>
    </source>
</evidence>
<accession>A0AAD4U2H4</accession>
<organism evidence="2 3">
    <name type="scientific">Ovis ammon polii</name>
    <dbReference type="NCBI Taxonomy" id="230172"/>
    <lineage>
        <taxon>Eukaryota</taxon>
        <taxon>Metazoa</taxon>
        <taxon>Chordata</taxon>
        <taxon>Craniata</taxon>
        <taxon>Vertebrata</taxon>
        <taxon>Euteleostomi</taxon>
        <taxon>Mammalia</taxon>
        <taxon>Eutheria</taxon>
        <taxon>Laurasiatheria</taxon>
        <taxon>Artiodactyla</taxon>
        <taxon>Ruminantia</taxon>
        <taxon>Pecora</taxon>
        <taxon>Bovidae</taxon>
        <taxon>Caprinae</taxon>
        <taxon>Ovis</taxon>
    </lineage>
</organism>
<reference evidence="2" key="1">
    <citation type="submission" date="2022-03" db="EMBL/GenBank/DDBJ databases">
        <title>Genomic analyses of argali, domestic sheep and their hybrids provide insights into chromosomal evolution, heterosis and genetic basis of agronomic traits.</title>
        <authorList>
            <person name="Li M."/>
        </authorList>
    </citation>
    <scope>NUCLEOTIDE SEQUENCE</scope>
    <source>
        <strain evidence="2">CAU-MHL-2022a</strain>
        <tissue evidence="2">Skin</tissue>
    </source>
</reference>
<sequence>MAADGGGELEPLSGSEKCSPPFVDEAPPPPPPPAGLLALPLADRFFPSNSGPFSIMPGMVEEGRGKGEGGRAEDPAELHGKGVTSEKITNGNSGRIRAVAYGSAFSFLNHFFTVANGNQIIQRLECSDAQYLLKKQMDKATELKPGQLNCKEPFNIQWCESISIIGLIWFLGPAETQLQFPHHEWGLCPQNRHTNTKSGHPKERFFGGYTPLMLPMYSHNCNGFLPIFDFF</sequence>
<protein>
    <submittedName>
        <fullName evidence="2">Uncharacterized protein</fullName>
    </submittedName>
</protein>
<dbReference type="AlphaFoldDB" id="A0AAD4U2H4"/>
<comment type="caution">
    <text evidence="2">The sequence shown here is derived from an EMBL/GenBank/DDBJ whole genome shotgun (WGS) entry which is preliminary data.</text>
</comment>
<name>A0AAD4U2H4_OVIAM</name>
<evidence type="ECO:0000256" key="1">
    <source>
        <dbReference type="SAM" id="MobiDB-lite"/>
    </source>
</evidence>
<feature type="region of interest" description="Disordered" evidence="1">
    <location>
        <begin position="1"/>
        <end position="35"/>
    </location>
</feature>
<dbReference type="Proteomes" id="UP001214576">
    <property type="component" value="Unassembled WGS sequence"/>
</dbReference>